<dbReference type="InterPro" id="IPR035899">
    <property type="entry name" value="DBL_dom_sf"/>
</dbReference>
<feature type="non-terminal residue" evidence="2">
    <location>
        <position position="1"/>
    </location>
</feature>
<dbReference type="GO" id="GO:0031267">
    <property type="term" value="F:small GTPase binding"/>
    <property type="evidence" value="ECO:0007669"/>
    <property type="project" value="TreeGrafter"/>
</dbReference>
<dbReference type="CDD" id="cd00160">
    <property type="entry name" value="RhoGEF"/>
    <property type="match status" value="1"/>
</dbReference>
<dbReference type="Gene3D" id="2.30.29.30">
    <property type="entry name" value="Pleckstrin-homology domain (PH domain)/Phosphotyrosine-binding domain (PTB)"/>
    <property type="match status" value="1"/>
</dbReference>
<sequence>TSDTPDGPMLSKPVPQYVSYVNRVVAEIIETERTYVKSLEDIIQGYLEYLEENDNIKVGSDDVNCLFSNIRSIYDFSKVFLSELEQCEREPIKVAECFVRNNKGFVIYTEYCTNYPGAVEVLTKFMKDPELSEFFKNRQQKLGHGLPLGAYLLRPVQRILKYHLLLQNIWKSFEKDEEGYDILEQAFKHMTSMAHHINNMKRRHEHAIKIQEIQSQLEDYTGDDLTRLGELVLESSFRVHGARASRHIFLFEKEILI</sequence>
<dbReference type="GO" id="GO:0005085">
    <property type="term" value="F:guanyl-nucleotide exchange factor activity"/>
    <property type="evidence" value="ECO:0007669"/>
    <property type="project" value="InterPro"/>
</dbReference>
<evidence type="ECO:0000313" key="2">
    <source>
        <dbReference type="EMBL" id="ESO91974.1"/>
    </source>
</evidence>
<dbReference type="STRING" id="225164.V4BSL5"/>
<protein>
    <recommendedName>
        <fullName evidence="1">DH domain-containing protein</fullName>
    </recommendedName>
</protein>
<dbReference type="OMA" id="CTNYPSV"/>
<dbReference type="RefSeq" id="XP_009057233.1">
    <property type="nucleotide sequence ID" value="XM_009058985.1"/>
</dbReference>
<dbReference type="Gene3D" id="1.20.900.10">
    <property type="entry name" value="Dbl homology (DH) domain"/>
    <property type="match status" value="1"/>
</dbReference>
<name>V4BSL5_LOTGI</name>
<dbReference type="InterPro" id="IPR011993">
    <property type="entry name" value="PH-like_dom_sf"/>
</dbReference>
<dbReference type="CTD" id="20252559"/>
<dbReference type="PROSITE" id="PS50010">
    <property type="entry name" value="DH_2"/>
    <property type="match status" value="1"/>
</dbReference>
<dbReference type="KEGG" id="lgi:LOTGIDRAFT_83098"/>
<proteinExistence type="predicted"/>
<gene>
    <name evidence="2" type="ORF">LOTGIDRAFT_83098</name>
</gene>
<evidence type="ECO:0000313" key="3">
    <source>
        <dbReference type="Proteomes" id="UP000030746"/>
    </source>
</evidence>
<dbReference type="AlphaFoldDB" id="V4BSL5"/>
<keyword evidence="3" id="KW-1185">Reference proteome</keyword>
<evidence type="ECO:0000259" key="1">
    <source>
        <dbReference type="PROSITE" id="PS50010"/>
    </source>
</evidence>
<dbReference type="SMART" id="SM00325">
    <property type="entry name" value="RhoGEF"/>
    <property type="match status" value="1"/>
</dbReference>
<dbReference type="EMBL" id="KB202163">
    <property type="protein sequence ID" value="ESO91974.1"/>
    <property type="molecule type" value="Genomic_DNA"/>
</dbReference>
<organism evidence="2 3">
    <name type="scientific">Lottia gigantea</name>
    <name type="common">Giant owl limpet</name>
    <dbReference type="NCBI Taxonomy" id="225164"/>
    <lineage>
        <taxon>Eukaryota</taxon>
        <taxon>Metazoa</taxon>
        <taxon>Spiralia</taxon>
        <taxon>Lophotrochozoa</taxon>
        <taxon>Mollusca</taxon>
        <taxon>Gastropoda</taxon>
        <taxon>Patellogastropoda</taxon>
        <taxon>Lottioidea</taxon>
        <taxon>Lottiidae</taxon>
        <taxon>Lottia</taxon>
    </lineage>
</organism>
<dbReference type="Pfam" id="PF00621">
    <property type="entry name" value="RhoGEF"/>
    <property type="match status" value="1"/>
</dbReference>
<dbReference type="OrthoDB" id="1594986at2759"/>
<dbReference type="PANTHER" id="PTHR45924:SF2">
    <property type="entry name" value="FI17866P1"/>
    <property type="match status" value="1"/>
</dbReference>
<reference evidence="2 3" key="1">
    <citation type="journal article" date="2013" name="Nature">
        <title>Insights into bilaterian evolution from three spiralian genomes.</title>
        <authorList>
            <person name="Simakov O."/>
            <person name="Marletaz F."/>
            <person name="Cho S.J."/>
            <person name="Edsinger-Gonzales E."/>
            <person name="Havlak P."/>
            <person name="Hellsten U."/>
            <person name="Kuo D.H."/>
            <person name="Larsson T."/>
            <person name="Lv J."/>
            <person name="Arendt D."/>
            <person name="Savage R."/>
            <person name="Osoegawa K."/>
            <person name="de Jong P."/>
            <person name="Grimwood J."/>
            <person name="Chapman J.A."/>
            <person name="Shapiro H."/>
            <person name="Aerts A."/>
            <person name="Otillar R.P."/>
            <person name="Terry A.Y."/>
            <person name="Boore J.L."/>
            <person name="Grigoriev I.V."/>
            <person name="Lindberg D.R."/>
            <person name="Seaver E.C."/>
            <person name="Weisblat D.A."/>
            <person name="Putnam N.H."/>
            <person name="Rokhsar D.S."/>
        </authorList>
    </citation>
    <scope>NUCLEOTIDE SEQUENCE [LARGE SCALE GENOMIC DNA]</scope>
</reference>
<dbReference type="SUPFAM" id="SSF50729">
    <property type="entry name" value="PH domain-like"/>
    <property type="match status" value="1"/>
</dbReference>
<feature type="non-terminal residue" evidence="2">
    <location>
        <position position="257"/>
    </location>
</feature>
<accession>V4BSL5</accession>
<dbReference type="HOGENOM" id="CLU_050803_0_0_1"/>
<dbReference type="Proteomes" id="UP000030746">
    <property type="component" value="Unassembled WGS sequence"/>
</dbReference>
<feature type="domain" description="DH" evidence="1">
    <location>
        <begin position="20"/>
        <end position="200"/>
    </location>
</feature>
<dbReference type="SUPFAM" id="SSF48065">
    <property type="entry name" value="DBL homology domain (DH-domain)"/>
    <property type="match status" value="1"/>
</dbReference>
<dbReference type="InterPro" id="IPR000219">
    <property type="entry name" value="DH_dom"/>
</dbReference>
<dbReference type="GeneID" id="20252559"/>
<dbReference type="PANTHER" id="PTHR45924">
    <property type="entry name" value="FI17866P1"/>
    <property type="match status" value="1"/>
</dbReference>